<keyword evidence="1" id="KW-1133">Transmembrane helix</keyword>
<evidence type="ECO:0000313" key="3">
    <source>
        <dbReference type="Proteomes" id="UP000198855"/>
    </source>
</evidence>
<accession>A0A1I1TI73</accession>
<keyword evidence="1" id="KW-0472">Membrane</keyword>
<gene>
    <name evidence="2" type="ORF">SAMN05216378_0524</name>
</gene>
<sequence length="252" mass="28161">MMNLLKLVKYDWKRNAGFMLVLGALFVLVEAGLTVYGGIKKLDNEFVYVLSFVFYLAVTIMVCVTTCRTYEHNLRFFNRRLLPLPGLYTILSPLVLGFGGLAVIGVIGVLHLLAMGMVWDNGILMISDVLGERGFWSMLVSCTMFIVVIFLSITVAKLFIGKKGVWIGIALFFVVQLVFDWLENLLFPNMAVSTDQFFESVSVRVSDSANATIHVQATVTNFWGPIIFETAAIVAMICIMNYLINRRIQTGG</sequence>
<feature type="transmembrane region" description="Helical" evidence="1">
    <location>
        <begin position="165"/>
        <end position="182"/>
    </location>
</feature>
<feature type="transmembrane region" description="Helical" evidence="1">
    <location>
        <begin position="134"/>
        <end position="153"/>
    </location>
</feature>
<dbReference type="RefSeq" id="WP_091180660.1">
    <property type="nucleotide sequence ID" value="NZ_FOMT01000001.1"/>
</dbReference>
<feature type="transmembrane region" description="Helical" evidence="1">
    <location>
        <begin position="222"/>
        <end position="244"/>
    </location>
</feature>
<evidence type="ECO:0008006" key="4">
    <source>
        <dbReference type="Google" id="ProtNLM"/>
    </source>
</evidence>
<dbReference type="OrthoDB" id="2678893at2"/>
<dbReference type="EMBL" id="FOMT01000001">
    <property type="protein sequence ID" value="SFD58267.1"/>
    <property type="molecule type" value="Genomic_DNA"/>
</dbReference>
<organism evidence="2 3">
    <name type="scientific">Paenibacillus catalpae</name>
    <dbReference type="NCBI Taxonomy" id="1045775"/>
    <lineage>
        <taxon>Bacteria</taxon>
        <taxon>Bacillati</taxon>
        <taxon>Bacillota</taxon>
        <taxon>Bacilli</taxon>
        <taxon>Bacillales</taxon>
        <taxon>Paenibacillaceae</taxon>
        <taxon>Paenibacillus</taxon>
    </lineage>
</organism>
<feature type="transmembrane region" description="Helical" evidence="1">
    <location>
        <begin position="87"/>
        <end position="114"/>
    </location>
</feature>
<evidence type="ECO:0000313" key="2">
    <source>
        <dbReference type="EMBL" id="SFD58267.1"/>
    </source>
</evidence>
<dbReference type="AlphaFoldDB" id="A0A1I1TI73"/>
<dbReference type="Proteomes" id="UP000198855">
    <property type="component" value="Unassembled WGS sequence"/>
</dbReference>
<dbReference type="STRING" id="1045775.SAMN05216378_0524"/>
<keyword evidence="3" id="KW-1185">Reference proteome</keyword>
<protein>
    <recommendedName>
        <fullName evidence="4">ABC-2 type transport system permease protein</fullName>
    </recommendedName>
</protein>
<feature type="transmembrane region" description="Helical" evidence="1">
    <location>
        <begin position="47"/>
        <end position="67"/>
    </location>
</feature>
<evidence type="ECO:0000256" key="1">
    <source>
        <dbReference type="SAM" id="Phobius"/>
    </source>
</evidence>
<reference evidence="3" key="1">
    <citation type="submission" date="2016-10" db="EMBL/GenBank/DDBJ databases">
        <authorList>
            <person name="Varghese N."/>
            <person name="Submissions S."/>
        </authorList>
    </citation>
    <scope>NUCLEOTIDE SEQUENCE [LARGE SCALE GENOMIC DNA]</scope>
    <source>
        <strain evidence="3">CGMCC 1.10784</strain>
    </source>
</reference>
<name>A0A1I1TI73_9BACL</name>
<proteinExistence type="predicted"/>
<keyword evidence="1" id="KW-0812">Transmembrane</keyword>